<comment type="caution">
    <text evidence="2">The sequence shown here is derived from an EMBL/GenBank/DDBJ whole genome shotgun (WGS) entry which is preliminary data.</text>
</comment>
<organism evidence="2 3">
    <name type="scientific">Candidatus Jorgensenbacteria bacterium GW2011_GWA2_45_9</name>
    <dbReference type="NCBI Taxonomy" id="1618663"/>
    <lineage>
        <taxon>Bacteria</taxon>
        <taxon>Candidatus Joergenseniibacteriota</taxon>
    </lineage>
</organism>
<gene>
    <name evidence="2" type="ORF">UX22_C0005G0011</name>
</gene>
<dbReference type="Proteomes" id="UP000034727">
    <property type="component" value="Unassembled WGS sequence"/>
</dbReference>
<proteinExistence type="predicted"/>
<keyword evidence="2" id="KW-0808">Transferase</keyword>
<evidence type="ECO:0000313" key="3">
    <source>
        <dbReference type="Proteomes" id="UP000034727"/>
    </source>
</evidence>
<protein>
    <submittedName>
        <fullName evidence="2">Glycosyl transferase group 1</fullName>
    </submittedName>
</protein>
<dbReference type="Pfam" id="PF00534">
    <property type="entry name" value="Glycos_transf_1"/>
    <property type="match status" value="1"/>
</dbReference>
<accession>A0A0G1N549</accession>
<evidence type="ECO:0000259" key="1">
    <source>
        <dbReference type="Pfam" id="PF00534"/>
    </source>
</evidence>
<reference evidence="2 3" key="1">
    <citation type="journal article" date="2015" name="Nature">
        <title>rRNA introns, odd ribosomes, and small enigmatic genomes across a large radiation of phyla.</title>
        <authorList>
            <person name="Brown C.T."/>
            <person name="Hug L.A."/>
            <person name="Thomas B.C."/>
            <person name="Sharon I."/>
            <person name="Castelle C.J."/>
            <person name="Singh A."/>
            <person name="Wilkins M.J."/>
            <person name="Williams K.H."/>
            <person name="Banfield J.F."/>
        </authorList>
    </citation>
    <scope>NUCLEOTIDE SEQUENCE [LARGE SCALE GENOMIC DNA]</scope>
</reference>
<evidence type="ECO:0000313" key="2">
    <source>
        <dbReference type="EMBL" id="KKU15654.1"/>
    </source>
</evidence>
<dbReference type="AlphaFoldDB" id="A0A0G1N549"/>
<dbReference type="SUPFAM" id="SSF53756">
    <property type="entry name" value="UDP-Glycosyltransferase/glycogen phosphorylase"/>
    <property type="match status" value="1"/>
</dbReference>
<dbReference type="EMBL" id="LCLJ01000005">
    <property type="protein sequence ID" value="KKU15654.1"/>
    <property type="molecule type" value="Genomic_DNA"/>
</dbReference>
<dbReference type="Gene3D" id="3.40.50.2000">
    <property type="entry name" value="Glycogen Phosphorylase B"/>
    <property type="match status" value="3"/>
</dbReference>
<dbReference type="GO" id="GO:0016757">
    <property type="term" value="F:glycosyltransferase activity"/>
    <property type="evidence" value="ECO:0007669"/>
    <property type="project" value="InterPro"/>
</dbReference>
<name>A0A0G1N549_9BACT</name>
<feature type="domain" description="Glycosyl transferase family 1" evidence="1">
    <location>
        <begin position="231"/>
        <end position="306"/>
    </location>
</feature>
<dbReference type="PANTHER" id="PTHR12526">
    <property type="entry name" value="GLYCOSYLTRANSFERASE"/>
    <property type="match status" value="1"/>
</dbReference>
<dbReference type="InterPro" id="IPR001296">
    <property type="entry name" value="Glyco_trans_1"/>
</dbReference>
<sequence>MNPKNKLRIFAWNVHGTFMSTLVKTGHDFYIPIKRGRPYNYDGKTRGYRWPRTARQISVPEIRKNKYDLIIFQTPQQVFEEQYKVLSAEQRKLPKIYIVHSPFKKDPRRRRDRKELVRHIVLDMIPQIDAFVHITRYNLKQWTTFFPETKKKSVVIYHGIEIPKNIRWTGMDARAVNVTNFLPGRPECGNALWFSMSKKIPMELYGMESEKYGGTGPVQNRLLRKKLARYRVYFNPTVASSVPMAMLEAMSVGLPVVSMKSTELPYIIKNGINGFISENRDILKNKLNLLLSNKKLAEKLGKNARKTIENKFSINEFIYKWNKLLGEIIKKKNI</sequence>